<organism evidence="2">
    <name type="scientific">marine sediment metagenome</name>
    <dbReference type="NCBI Taxonomy" id="412755"/>
    <lineage>
        <taxon>unclassified sequences</taxon>
        <taxon>metagenomes</taxon>
        <taxon>ecological metagenomes</taxon>
    </lineage>
</organism>
<evidence type="ECO:0000256" key="1">
    <source>
        <dbReference type="SAM" id="MobiDB-lite"/>
    </source>
</evidence>
<protein>
    <recommendedName>
        <fullName evidence="3">Arginine--tRNA ligase</fullName>
    </recommendedName>
</protein>
<sequence>DETVSLAKKEIKKRAPKIKKGELEKRALKIAIAAIFYGDLKNNRINNVVFDLKRFISFEGDTGPYVLYSYARASSILRNAIRRAESLSNREIKLVSEQAPIGYRATLSGISGGVKKKVKRKKAKKKAVKKKKAAKKKPAKKKTAKRKKKR</sequence>
<reference evidence="2" key="1">
    <citation type="journal article" date="2014" name="Front. Microbiol.">
        <title>High frequency of phylogenetically diverse reductive dehalogenase-homologous genes in deep subseafloor sedimentary metagenomes.</title>
        <authorList>
            <person name="Kawai M."/>
            <person name="Futagami T."/>
            <person name="Toyoda A."/>
            <person name="Takaki Y."/>
            <person name="Nishi S."/>
            <person name="Hori S."/>
            <person name="Arai W."/>
            <person name="Tsubouchi T."/>
            <person name="Morono Y."/>
            <person name="Uchiyama I."/>
            <person name="Ito T."/>
            <person name="Fujiyama A."/>
            <person name="Inagaki F."/>
            <person name="Takami H."/>
        </authorList>
    </citation>
    <scope>NUCLEOTIDE SEQUENCE</scope>
    <source>
        <strain evidence="2">Expedition CK06-06</strain>
    </source>
</reference>
<feature type="region of interest" description="Disordered" evidence="1">
    <location>
        <begin position="114"/>
        <end position="150"/>
    </location>
</feature>
<dbReference type="PANTHER" id="PTHR11956">
    <property type="entry name" value="ARGINYL-TRNA SYNTHETASE"/>
    <property type="match status" value="1"/>
</dbReference>
<accession>X1S297</accession>
<evidence type="ECO:0000313" key="2">
    <source>
        <dbReference type="EMBL" id="GAI87172.1"/>
    </source>
</evidence>
<proteinExistence type="predicted"/>
<evidence type="ECO:0008006" key="3">
    <source>
        <dbReference type="Google" id="ProtNLM"/>
    </source>
</evidence>
<dbReference type="AlphaFoldDB" id="X1S297"/>
<name>X1S297_9ZZZZ</name>
<dbReference type="GO" id="GO:0004814">
    <property type="term" value="F:arginine-tRNA ligase activity"/>
    <property type="evidence" value="ECO:0007669"/>
    <property type="project" value="InterPro"/>
</dbReference>
<dbReference type="GO" id="GO:0006420">
    <property type="term" value="P:arginyl-tRNA aminoacylation"/>
    <property type="evidence" value="ECO:0007669"/>
    <property type="project" value="InterPro"/>
</dbReference>
<dbReference type="PANTHER" id="PTHR11956:SF5">
    <property type="entry name" value="ARGININE--TRNA LIGASE, CYTOPLASMIC"/>
    <property type="match status" value="1"/>
</dbReference>
<dbReference type="Gene3D" id="3.40.50.620">
    <property type="entry name" value="HUPs"/>
    <property type="match status" value="1"/>
</dbReference>
<dbReference type="GO" id="GO:0005524">
    <property type="term" value="F:ATP binding"/>
    <property type="evidence" value="ECO:0007669"/>
    <property type="project" value="InterPro"/>
</dbReference>
<dbReference type="InterPro" id="IPR001278">
    <property type="entry name" value="Arg-tRNA-ligase"/>
</dbReference>
<feature type="non-terminal residue" evidence="2">
    <location>
        <position position="1"/>
    </location>
</feature>
<dbReference type="EMBL" id="BARW01006214">
    <property type="protein sequence ID" value="GAI87172.1"/>
    <property type="molecule type" value="Genomic_DNA"/>
</dbReference>
<comment type="caution">
    <text evidence="2">The sequence shown here is derived from an EMBL/GenBank/DDBJ whole genome shotgun (WGS) entry which is preliminary data.</text>
</comment>
<dbReference type="Gene3D" id="1.10.730.10">
    <property type="entry name" value="Isoleucyl-tRNA Synthetase, Domain 1"/>
    <property type="match status" value="1"/>
</dbReference>
<gene>
    <name evidence="2" type="ORF">S12H4_13032</name>
</gene>
<dbReference type="InterPro" id="IPR014729">
    <property type="entry name" value="Rossmann-like_a/b/a_fold"/>
</dbReference>